<dbReference type="AlphaFoldDB" id="A0A3M3JK08"/>
<dbReference type="EMBL" id="RBOV01000206">
    <property type="protein sequence ID" value="RMN11123.1"/>
    <property type="molecule type" value="Genomic_DNA"/>
</dbReference>
<accession>A0A3M3JK08</accession>
<comment type="caution">
    <text evidence="1">The sequence shown here is derived from an EMBL/GenBank/DDBJ whole genome shotgun (WGS) entry which is preliminary data.</text>
</comment>
<protein>
    <submittedName>
        <fullName evidence="1">Uncharacterized protein</fullName>
    </submittedName>
</protein>
<name>A0A3M3JK08_9PSED</name>
<evidence type="ECO:0000313" key="2">
    <source>
        <dbReference type="Proteomes" id="UP000271468"/>
    </source>
</evidence>
<sequence>MQRQFEILNELAQILSSEADCDYQSLYYKGEVNTEEGWTESSFKFNISNETKSVFLTDTSEESISSLVFELNEIMKKQTGGCWKWMTLSIDEKGEAKVHYEY</sequence>
<reference evidence="1 2" key="1">
    <citation type="submission" date="2018-08" db="EMBL/GenBank/DDBJ databases">
        <title>Recombination of ecologically and evolutionarily significant loci maintains genetic cohesion in the Pseudomonas syringae species complex.</title>
        <authorList>
            <person name="Dillon M."/>
            <person name="Thakur S."/>
            <person name="Almeida R.N.D."/>
            <person name="Weir B.S."/>
            <person name="Guttman D.S."/>
        </authorList>
    </citation>
    <scope>NUCLEOTIDE SEQUENCE [LARGE SCALE GENOMIC DNA]</scope>
    <source>
        <strain evidence="1 2">ICMP 12341</strain>
    </source>
</reference>
<organism evidence="1 2">
    <name type="scientific">Pseudomonas syringae pv. coriandricola</name>
    <dbReference type="NCBI Taxonomy" id="264453"/>
    <lineage>
        <taxon>Bacteria</taxon>
        <taxon>Pseudomonadati</taxon>
        <taxon>Pseudomonadota</taxon>
        <taxon>Gammaproteobacteria</taxon>
        <taxon>Pseudomonadales</taxon>
        <taxon>Pseudomonadaceae</taxon>
        <taxon>Pseudomonas</taxon>
    </lineage>
</organism>
<dbReference type="InterPro" id="IPR036170">
    <property type="entry name" value="YezG-like_sf"/>
</dbReference>
<dbReference type="Gene3D" id="3.30.500.20">
    <property type="entry name" value="BH3703-like domains"/>
    <property type="match status" value="1"/>
</dbReference>
<dbReference type="Proteomes" id="UP000271468">
    <property type="component" value="Unassembled WGS sequence"/>
</dbReference>
<dbReference type="SUPFAM" id="SSF160424">
    <property type="entry name" value="BH3703-like"/>
    <property type="match status" value="1"/>
</dbReference>
<gene>
    <name evidence="1" type="ORF">ALQ65_02732</name>
</gene>
<evidence type="ECO:0000313" key="1">
    <source>
        <dbReference type="EMBL" id="RMN11123.1"/>
    </source>
</evidence>
<dbReference type="RefSeq" id="WP_057447048.1">
    <property type="nucleotide sequence ID" value="NZ_LJPZ01000256.1"/>
</dbReference>
<proteinExistence type="predicted"/>